<accession>A0A8J2JB39</accession>
<evidence type="ECO:0000313" key="1">
    <source>
        <dbReference type="EMBL" id="CAG7697695.1"/>
    </source>
</evidence>
<comment type="caution">
    <text evidence="1">The sequence shown here is derived from an EMBL/GenBank/DDBJ whole genome shotgun (WGS) entry which is preliminary data.</text>
</comment>
<feature type="non-terminal residue" evidence="1">
    <location>
        <position position="1"/>
    </location>
</feature>
<dbReference type="EMBL" id="CAJVCH010024997">
    <property type="protein sequence ID" value="CAG7697695.1"/>
    <property type="molecule type" value="Genomic_DNA"/>
</dbReference>
<dbReference type="Proteomes" id="UP000708208">
    <property type="component" value="Unassembled WGS sequence"/>
</dbReference>
<keyword evidence="2" id="KW-1185">Reference proteome</keyword>
<evidence type="ECO:0000313" key="2">
    <source>
        <dbReference type="Proteomes" id="UP000708208"/>
    </source>
</evidence>
<reference evidence="1" key="1">
    <citation type="submission" date="2021-06" db="EMBL/GenBank/DDBJ databases">
        <authorList>
            <person name="Hodson N. C."/>
            <person name="Mongue J. A."/>
            <person name="Jaron S. K."/>
        </authorList>
    </citation>
    <scope>NUCLEOTIDE SEQUENCE</scope>
</reference>
<sequence>LEDSSEWSSKCQSSFRGPSEIGLVYPAQISGSPPGGIRQKGPGIHRISSATGQLWL</sequence>
<protein>
    <submittedName>
        <fullName evidence="1">Uncharacterized protein</fullName>
    </submittedName>
</protein>
<name>A0A8J2JB39_9HEXA</name>
<proteinExistence type="predicted"/>
<organism evidence="1 2">
    <name type="scientific">Allacma fusca</name>
    <dbReference type="NCBI Taxonomy" id="39272"/>
    <lineage>
        <taxon>Eukaryota</taxon>
        <taxon>Metazoa</taxon>
        <taxon>Ecdysozoa</taxon>
        <taxon>Arthropoda</taxon>
        <taxon>Hexapoda</taxon>
        <taxon>Collembola</taxon>
        <taxon>Symphypleona</taxon>
        <taxon>Sminthuridae</taxon>
        <taxon>Allacma</taxon>
    </lineage>
</organism>
<dbReference type="AlphaFoldDB" id="A0A8J2JB39"/>
<gene>
    <name evidence="1" type="ORF">AFUS01_LOCUS4044</name>
</gene>